<evidence type="ECO:0000313" key="2">
    <source>
        <dbReference type="Proteomes" id="UP000215914"/>
    </source>
</evidence>
<evidence type="ECO:0008006" key="3">
    <source>
        <dbReference type="Google" id="ProtNLM"/>
    </source>
</evidence>
<dbReference type="PANTHER" id="PTHR33491">
    <property type="entry name" value="OSJNBA0016N04.9 PROTEIN"/>
    <property type="match status" value="1"/>
</dbReference>
<dbReference type="Proteomes" id="UP000215914">
    <property type="component" value="Unassembled WGS sequence"/>
</dbReference>
<dbReference type="EMBL" id="MNCJ02000319">
    <property type="protein sequence ID" value="KAF5809596.1"/>
    <property type="molecule type" value="Genomic_DNA"/>
</dbReference>
<gene>
    <name evidence="1" type="ORF">HanXRQr2_Chr04g0159041</name>
</gene>
<dbReference type="Gramene" id="mRNA:HanXRQr2_Chr04g0159041">
    <property type="protein sequence ID" value="mRNA:HanXRQr2_Chr04g0159041"/>
    <property type="gene ID" value="HanXRQr2_Chr04g0159041"/>
</dbReference>
<accession>A0A9K3J750</accession>
<evidence type="ECO:0000313" key="1">
    <source>
        <dbReference type="EMBL" id="KAF5809596.1"/>
    </source>
</evidence>
<sequence>MNHLTTVGCDTRADIWTFDDVDYITGGASRSRCIGLHDGSCDGIGCRQLPLPYGISRFRIPSVRNTDRVGNCSFNNCSYVFIVQKDQYTFDETDVYNMLNRSILVVLEWKVGTADCESSQKNRTSYLCKENSVCITSEYKNGYNCCCAPGYQGNPYLPNGCQALHDCTYGCVNTNGSYNCTCPLG</sequence>
<proteinExistence type="predicted"/>
<reference evidence="1" key="1">
    <citation type="journal article" date="2017" name="Nature">
        <title>The sunflower genome provides insights into oil metabolism, flowering and Asterid evolution.</title>
        <authorList>
            <person name="Badouin H."/>
            <person name="Gouzy J."/>
            <person name="Grassa C.J."/>
            <person name="Murat F."/>
            <person name="Staton S.E."/>
            <person name="Cottret L."/>
            <person name="Lelandais-Briere C."/>
            <person name="Owens G.L."/>
            <person name="Carrere S."/>
            <person name="Mayjonade B."/>
            <person name="Legrand L."/>
            <person name="Gill N."/>
            <person name="Kane N.C."/>
            <person name="Bowers J.E."/>
            <person name="Hubner S."/>
            <person name="Bellec A."/>
            <person name="Berard A."/>
            <person name="Berges H."/>
            <person name="Blanchet N."/>
            <person name="Boniface M.C."/>
            <person name="Brunel D."/>
            <person name="Catrice O."/>
            <person name="Chaidir N."/>
            <person name="Claudel C."/>
            <person name="Donnadieu C."/>
            <person name="Faraut T."/>
            <person name="Fievet G."/>
            <person name="Helmstetter N."/>
            <person name="King M."/>
            <person name="Knapp S.J."/>
            <person name="Lai Z."/>
            <person name="Le Paslier M.C."/>
            <person name="Lippi Y."/>
            <person name="Lorenzon L."/>
            <person name="Mandel J.R."/>
            <person name="Marage G."/>
            <person name="Marchand G."/>
            <person name="Marquand E."/>
            <person name="Bret-Mestries E."/>
            <person name="Morien E."/>
            <person name="Nambeesan S."/>
            <person name="Nguyen T."/>
            <person name="Pegot-Espagnet P."/>
            <person name="Pouilly N."/>
            <person name="Raftis F."/>
            <person name="Sallet E."/>
            <person name="Schiex T."/>
            <person name="Thomas J."/>
            <person name="Vandecasteele C."/>
            <person name="Vares D."/>
            <person name="Vear F."/>
            <person name="Vautrin S."/>
            <person name="Crespi M."/>
            <person name="Mangin B."/>
            <person name="Burke J.M."/>
            <person name="Salse J."/>
            <person name="Munos S."/>
            <person name="Vincourt P."/>
            <person name="Rieseberg L.H."/>
            <person name="Langlade N.B."/>
        </authorList>
    </citation>
    <scope>NUCLEOTIDE SEQUENCE</scope>
    <source>
        <tissue evidence="1">Leaves</tissue>
    </source>
</reference>
<comment type="caution">
    <text evidence="1">The sequence shown here is derived from an EMBL/GenBank/DDBJ whole genome shotgun (WGS) entry which is preliminary data.</text>
</comment>
<name>A0A9K3J750_HELAN</name>
<reference evidence="1" key="2">
    <citation type="submission" date="2020-06" db="EMBL/GenBank/DDBJ databases">
        <title>Helianthus annuus Genome sequencing and assembly Release 2.</title>
        <authorList>
            <person name="Gouzy J."/>
            <person name="Langlade N."/>
            <person name="Munos S."/>
        </authorList>
    </citation>
    <scope>NUCLEOTIDE SEQUENCE</scope>
    <source>
        <tissue evidence="1">Leaves</tissue>
    </source>
</reference>
<keyword evidence="2" id="KW-1185">Reference proteome</keyword>
<protein>
    <recommendedName>
        <fullName evidence="3">EGF-like domain-containing protein</fullName>
    </recommendedName>
</protein>
<organism evidence="1 2">
    <name type="scientific">Helianthus annuus</name>
    <name type="common">Common sunflower</name>
    <dbReference type="NCBI Taxonomy" id="4232"/>
    <lineage>
        <taxon>Eukaryota</taxon>
        <taxon>Viridiplantae</taxon>
        <taxon>Streptophyta</taxon>
        <taxon>Embryophyta</taxon>
        <taxon>Tracheophyta</taxon>
        <taxon>Spermatophyta</taxon>
        <taxon>Magnoliopsida</taxon>
        <taxon>eudicotyledons</taxon>
        <taxon>Gunneridae</taxon>
        <taxon>Pentapetalae</taxon>
        <taxon>asterids</taxon>
        <taxon>campanulids</taxon>
        <taxon>Asterales</taxon>
        <taxon>Asteraceae</taxon>
        <taxon>Asteroideae</taxon>
        <taxon>Heliantheae alliance</taxon>
        <taxon>Heliantheae</taxon>
        <taxon>Helianthus</taxon>
    </lineage>
</organism>
<dbReference type="AlphaFoldDB" id="A0A9K3J750"/>